<dbReference type="GO" id="GO:0051301">
    <property type="term" value="P:cell division"/>
    <property type="evidence" value="ECO:0007669"/>
    <property type="project" value="InterPro"/>
</dbReference>
<keyword evidence="3" id="KW-0328">Glycosyltransferase</keyword>
<evidence type="ECO:0000256" key="7">
    <source>
        <dbReference type="ARBA" id="ARBA00022984"/>
    </source>
</evidence>
<keyword evidence="8 11" id="KW-1133">Transmembrane helix</keyword>
<gene>
    <name evidence="12" type="ORF">UT30_C0006G0024</name>
</gene>
<keyword evidence="6" id="KW-0133">Cell shape</keyword>
<dbReference type="GO" id="GO:0015648">
    <property type="term" value="F:lipid-linked peptidoglycan transporter activity"/>
    <property type="evidence" value="ECO:0007669"/>
    <property type="project" value="TreeGrafter"/>
</dbReference>
<evidence type="ECO:0000256" key="1">
    <source>
        <dbReference type="ARBA" id="ARBA00004141"/>
    </source>
</evidence>
<feature type="transmembrane region" description="Helical" evidence="11">
    <location>
        <begin position="83"/>
        <end position="103"/>
    </location>
</feature>
<dbReference type="PATRIC" id="fig|1618995.3.peg.336"/>
<evidence type="ECO:0000313" key="12">
    <source>
        <dbReference type="EMBL" id="KKR04530.1"/>
    </source>
</evidence>
<keyword evidence="7" id="KW-0573">Peptidoglycan synthesis</keyword>
<dbReference type="GO" id="GO:0008360">
    <property type="term" value="P:regulation of cell shape"/>
    <property type="evidence" value="ECO:0007669"/>
    <property type="project" value="UniProtKB-KW"/>
</dbReference>
<protein>
    <submittedName>
        <fullName evidence="12">Rod shape-determining protein RodA</fullName>
    </submittedName>
</protein>
<evidence type="ECO:0000256" key="2">
    <source>
        <dbReference type="ARBA" id="ARBA00022475"/>
    </source>
</evidence>
<feature type="transmembrane region" description="Helical" evidence="11">
    <location>
        <begin position="311"/>
        <end position="330"/>
    </location>
</feature>
<comment type="subcellular location">
    <subcellularLocation>
        <location evidence="1">Membrane</location>
        <topology evidence="1">Multi-pass membrane protein</topology>
    </subcellularLocation>
</comment>
<evidence type="ECO:0000256" key="5">
    <source>
        <dbReference type="ARBA" id="ARBA00022692"/>
    </source>
</evidence>
<dbReference type="GO" id="GO:0005886">
    <property type="term" value="C:plasma membrane"/>
    <property type="evidence" value="ECO:0007669"/>
    <property type="project" value="TreeGrafter"/>
</dbReference>
<dbReference type="NCBIfam" id="TIGR02210">
    <property type="entry name" value="rodA_shape"/>
    <property type="match status" value="1"/>
</dbReference>
<dbReference type="EMBL" id="LBWG01000006">
    <property type="protein sequence ID" value="KKR04530.1"/>
    <property type="molecule type" value="Genomic_DNA"/>
</dbReference>
<dbReference type="InterPro" id="IPR011923">
    <property type="entry name" value="RodA/MrdB"/>
</dbReference>
<dbReference type="PANTHER" id="PTHR30474">
    <property type="entry name" value="CELL CYCLE PROTEIN"/>
    <property type="match status" value="1"/>
</dbReference>
<evidence type="ECO:0000313" key="13">
    <source>
        <dbReference type="Proteomes" id="UP000033935"/>
    </source>
</evidence>
<dbReference type="Proteomes" id="UP000033935">
    <property type="component" value="Unassembled WGS sequence"/>
</dbReference>
<evidence type="ECO:0000256" key="9">
    <source>
        <dbReference type="ARBA" id="ARBA00023136"/>
    </source>
</evidence>
<feature type="transmembrane region" description="Helical" evidence="11">
    <location>
        <begin position="156"/>
        <end position="185"/>
    </location>
</feature>
<feature type="transmembrane region" description="Helical" evidence="11">
    <location>
        <begin position="233"/>
        <end position="251"/>
    </location>
</feature>
<keyword evidence="4" id="KW-0808">Transferase</keyword>
<evidence type="ECO:0000256" key="11">
    <source>
        <dbReference type="SAM" id="Phobius"/>
    </source>
</evidence>
<dbReference type="Pfam" id="PF01098">
    <property type="entry name" value="FTSW_RODA_SPOVE"/>
    <property type="match status" value="1"/>
</dbReference>
<dbReference type="AlphaFoldDB" id="A0A0G0Q272"/>
<dbReference type="InterPro" id="IPR018365">
    <property type="entry name" value="Cell_cycle_FtsW-rel_CS"/>
</dbReference>
<dbReference type="PROSITE" id="PS00428">
    <property type="entry name" value="FTSW_RODA_SPOVE"/>
    <property type="match status" value="1"/>
</dbReference>
<dbReference type="GO" id="GO:0016757">
    <property type="term" value="F:glycosyltransferase activity"/>
    <property type="evidence" value="ECO:0007669"/>
    <property type="project" value="UniProtKB-KW"/>
</dbReference>
<keyword evidence="2" id="KW-1003">Cell membrane</keyword>
<organism evidence="12 13">
    <name type="scientific">Candidatus Uhrbacteria bacterium GW2011_GWF2_39_13</name>
    <dbReference type="NCBI Taxonomy" id="1618995"/>
    <lineage>
        <taxon>Bacteria</taxon>
        <taxon>Candidatus Uhriibacteriota</taxon>
    </lineage>
</organism>
<evidence type="ECO:0000256" key="10">
    <source>
        <dbReference type="ARBA" id="ARBA00023316"/>
    </source>
</evidence>
<feature type="transmembrane region" description="Helical" evidence="11">
    <location>
        <begin position="191"/>
        <end position="212"/>
    </location>
</feature>
<sequence length="382" mass="42844">MFKIELQRFFRFFYQLRSIDWLLFLAIFSLLLVGLSAIYSVELSQEVSEFIHVQKQIIAIFLGIIIFLLIAPSNYKLLQNYALILYFFCVLLLVGVLVLGETIRGSTGWFVIGFVSFQPVELMKVSLVIALATYFSRQGKRPFGARMFLESGVISLIPFIFVLFQPDFGSASILLGIWFFFLFFAGIPWRYLFYLVLVGGFLFFMSWNFLFADYQRARIMTFFDPSLDPLGQGYNVTQAIIAVGSGGWFGSGLGFGTQSQLKFLPESQTDFIFAVIAEELGFFGVLLLLSAFGLCLYRLGRQVARSRDDFTAYLVLGIATVFFLQIFVNIGMNLGLFPVTGIGLPFVSYGGSSLIVMISLFAIAQSVAVHYHNGHADVGVLS</sequence>
<dbReference type="GO" id="GO:0071555">
    <property type="term" value="P:cell wall organization"/>
    <property type="evidence" value="ECO:0007669"/>
    <property type="project" value="UniProtKB-KW"/>
</dbReference>
<name>A0A0G0Q272_9BACT</name>
<comment type="caution">
    <text evidence="12">The sequence shown here is derived from an EMBL/GenBank/DDBJ whole genome shotgun (WGS) entry which is preliminary data.</text>
</comment>
<feature type="transmembrane region" description="Helical" evidence="11">
    <location>
        <begin position="342"/>
        <end position="363"/>
    </location>
</feature>
<dbReference type="InterPro" id="IPR001182">
    <property type="entry name" value="FtsW/RodA"/>
</dbReference>
<accession>A0A0G0Q272</accession>
<dbReference type="GO" id="GO:0032153">
    <property type="term" value="C:cell division site"/>
    <property type="evidence" value="ECO:0007669"/>
    <property type="project" value="TreeGrafter"/>
</dbReference>
<evidence type="ECO:0000256" key="4">
    <source>
        <dbReference type="ARBA" id="ARBA00022679"/>
    </source>
</evidence>
<feature type="transmembrane region" description="Helical" evidence="11">
    <location>
        <begin position="109"/>
        <end position="135"/>
    </location>
</feature>
<feature type="transmembrane region" description="Helical" evidence="11">
    <location>
        <begin position="21"/>
        <end position="41"/>
    </location>
</feature>
<keyword evidence="5 11" id="KW-0812">Transmembrane</keyword>
<dbReference type="GO" id="GO:0009252">
    <property type="term" value="P:peptidoglycan biosynthetic process"/>
    <property type="evidence" value="ECO:0007669"/>
    <property type="project" value="UniProtKB-KW"/>
</dbReference>
<dbReference type="PANTHER" id="PTHR30474:SF1">
    <property type="entry name" value="PEPTIDOGLYCAN GLYCOSYLTRANSFERASE MRDB"/>
    <property type="match status" value="1"/>
</dbReference>
<feature type="transmembrane region" description="Helical" evidence="11">
    <location>
        <begin position="53"/>
        <end position="71"/>
    </location>
</feature>
<evidence type="ECO:0000256" key="8">
    <source>
        <dbReference type="ARBA" id="ARBA00022989"/>
    </source>
</evidence>
<keyword evidence="9 11" id="KW-0472">Membrane</keyword>
<evidence type="ECO:0000256" key="3">
    <source>
        <dbReference type="ARBA" id="ARBA00022676"/>
    </source>
</evidence>
<feature type="transmembrane region" description="Helical" evidence="11">
    <location>
        <begin position="271"/>
        <end position="299"/>
    </location>
</feature>
<keyword evidence="10" id="KW-0961">Cell wall biogenesis/degradation</keyword>
<reference evidence="12 13" key="1">
    <citation type="journal article" date="2015" name="Nature">
        <title>rRNA introns, odd ribosomes, and small enigmatic genomes across a large radiation of phyla.</title>
        <authorList>
            <person name="Brown C.T."/>
            <person name="Hug L.A."/>
            <person name="Thomas B.C."/>
            <person name="Sharon I."/>
            <person name="Castelle C.J."/>
            <person name="Singh A."/>
            <person name="Wilkins M.J."/>
            <person name="Williams K.H."/>
            <person name="Banfield J.F."/>
        </authorList>
    </citation>
    <scope>NUCLEOTIDE SEQUENCE [LARGE SCALE GENOMIC DNA]</scope>
</reference>
<proteinExistence type="predicted"/>
<evidence type="ECO:0000256" key="6">
    <source>
        <dbReference type="ARBA" id="ARBA00022960"/>
    </source>
</evidence>